<keyword evidence="5" id="KW-1185">Reference proteome</keyword>
<dbReference type="EMBL" id="PYXZ01000001">
    <property type="protein sequence ID" value="PUA82228.1"/>
    <property type="molecule type" value="Genomic_DNA"/>
</dbReference>
<dbReference type="GO" id="GO:0004016">
    <property type="term" value="F:adenylate cyclase activity"/>
    <property type="evidence" value="ECO:0007669"/>
    <property type="project" value="TreeGrafter"/>
</dbReference>
<name>A0A2R7Z0S0_9ACTN</name>
<dbReference type="InterPro" id="IPR027417">
    <property type="entry name" value="P-loop_NTPase"/>
</dbReference>
<dbReference type="Pfam" id="PF13191">
    <property type="entry name" value="AAA_16"/>
    <property type="match status" value="1"/>
</dbReference>
<keyword evidence="2" id="KW-0067">ATP-binding</keyword>
<evidence type="ECO:0000313" key="4">
    <source>
        <dbReference type="EMBL" id="PUA82228.1"/>
    </source>
</evidence>
<keyword evidence="1" id="KW-0547">Nucleotide-binding</keyword>
<gene>
    <name evidence="4" type="ORF">C7S10_00225</name>
</gene>
<dbReference type="InterPro" id="IPR011990">
    <property type="entry name" value="TPR-like_helical_dom_sf"/>
</dbReference>
<evidence type="ECO:0000256" key="2">
    <source>
        <dbReference type="ARBA" id="ARBA00022840"/>
    </source>
</evidence>
<dbReference type="GO" id="GO:0005737">
    <property type="term" value="C:cytoplasm"/>
    <property type="evidence" value="ECO:0007669"/>
    <property type="project" value="TreeGrafter"/>
</dbReference>
<dbReference type="GO" id="GO:0005524">
    <property type="term" value="F:ATP binding"/>
    <property type="evidence" value="ECO:0007669"/>
    <property type="project" value="UniProtKB-KW"/>
</dbReference>
<dbReference type="Gene3D" id="1.25.40.10">
    <property type="entry name" value="Tetratricopeptide repeat domain"/>
    <property type="match status" value="1"/>
</dbReference>
<dbReference type="PANTHER" id="PTHR16305:SF28">
    <property type="entry name" value="GUANYLATE CYCLASE DOMAIN-CONTAINING PROTEIN"/>
    <property type="match status" value="1"/>
</dbReference>
<evidence type="ECO:0000259" key="3">
    <source>
        <dbReference type="Pfam" id="PF13191"/>
    </source>
</evidence>
<dbReference type="AlphaFoldDB" id="A0A2R7Z0S0"/>
<dbReference type="Proteomes" id="UP000244867">
    <property type="component" value="Unassembled WGS sequence"/>
</dbReference>
<proteinExistence type="predicted"/>
<dbReference type="SUPFAM" id="SSF48452">
    <property type="entry name" value="TPR-like"/>
    <property type="match status" value="1"/>
</dbReference>
<dbReference type="SUPFAM" id="SSF52540">
    <property type="entry name" value="P-loop containing nucleoside triphosphate hydrolases"/>
    <property type="match status" value="1"/>
</dbReference>
<dbReference type="RefSeq" id="WP_108342414.1">
    <property type="nucleotide sequence ID" value="NZ_PYXZ01000001.1"/>
</dbReference>
<protein>
    <recommendedName>
        <fullName evidence="3">Orc1-like AAA ATPase domain-containing protein</fullName>
    </recommendedName>
</protein>
<evidence type="ECO:0000256" key="1">
    <source>
        <dbReference type="ARBA" id="ARBA00022741"/>
    </source>
</evidence>
<organism evidence="4 5">
    <name type="scientific">Nocardioides currus</name>
    <dbReference type="NCBI Taxonomy" id="2133958"/>
    <lineage>
        <taxon>Bacteria</taxon>
        <taxon>Bacillati</taxon>
        <taxon>Actinomycetota</taxon>
        <taxon>Actinomycetes</taxon>
        <taxon>Propionibacteriales</taxon>
        <taxon>Nocardioidaceae</taxon>
        <taxon>Nocardioides</taxon>
    </lineage>
</organism>
<feature type="domain" description="Orc1-like AAA ATPase" evidence="3">
    <location>
        <begin position="97"/>
        <end position="258"/>
    </location>
</feature>
<accession>A0A2R7Z0S0</accession>
<sequence>MSALPRPALPAGAHRDLNDALHDLHHRAGWPSLRTLGKQTGVSHTTVSKAFSATALPSWGTLELLVETMDGDTTAFHDLWLAASSTGPDDPAPTPRIAGRRAELSAVRRHLETGTGLLLVTGEAGMGKTTLVDAATQKTDTFIATGHCLPLSSAVPLMPVADLLRSVLRSDGGDGWWRAAVDGCPPWTTEILTRLLPELTTTPTAAPDDSPNQVVGVAVRLVLEALASRRALAVVLEDLHWADTATLELWEHLLTGPTVPVVGTWRLDDVSVAPANAEWFTRVRRMATVSTLALEALSAEETGHQMALLTGREPTVPEVEATYARTRGLPLFTEQLAAESPDADTVPRLLSDLLDTRLGQLTGPTWVAARVLGVAERPLTSAVIATGTGLDPREVTDALRVLGERHLLATVSESAVTVRHPLLAEAIQRRTMVGEREEQHAGLARALAESPDPVPAEVAHHWRAAGRPDEELTWRIRAARAAHDRIALRHEVRQWVRAIELWPQGAATAGDDATRRYDALLAALDIIGGVTHEHALMLIADAEALIPDLAPSEAAELQQRMGNYLVEEGEVDRGLALIHGALDIYEAGPPTEGHGRALFVLACVMRQLGRAEEAASALSHGLEVARTSHDLRGTRRLLAMQSWIDVLHGRHRLALQRLDEARAVPVEGMDPRGDVMVAGALQDALMLTGGDVEDVLSAGRWGLAAADAWGLDTLSVLVLRFNMALALRRAGRVGDAADLLSTGEPIRGRLENLLQFERAALAMLQGRAADARDLVDALDSLEWSSAQDQIELGETLAEVETWTGRAGDALRRLLSTGEALAPTEASRDLAPVLVRAASAASAPDAALAERLSVLLARCARDPFAERGPADRPALAATWRAEIDRLSGGDTVAPWAKAAEHWGRLRRPHDAAYCRWRGAQAALREGRGTVAARLLARAATDSREHVPLSRAIVATREGR</sequence>
<comment type="caution">
    <text evidence="4">The sequence shown here is derived from an EMBL/GenBank/DDBJ whole genome shotgun (WGS) entry which is preliminary data.</text>
</comment>
<dbReference type="PANTHER" id="PTHR16305">
    <property type="entry name" value="TESTICULAR SOLUBLE ADENYLYL CYCLASE"/>
    <property type="match status" value="1"/>
</dbReference>
<reference evidence="4 5" key="1">
    <citation type="submission" date="2018-03" db="EMBL/GenBank/DDBJ databases">
        <authorList>
            <person name="Keele B.F."/>
        </authorList>
    </citation>
    <scope>NUCLEOTIDE SEQUENCE [LARGE SCALE GENOMIC DNA]</scope>
    <source>
        <strain evidence="4 5">IB-3</strain>
    </source>
</reference>
<dbReference type="OrthoDB" id="5476461at2"/>
<evidence type="ECO:0000313" key="5">
    <source>
        <dbReference type="Proteomes" id="UP000244867"/>
    </source>
</evidence>
<dbReference type="InterPro" id="IPR041664">
    <property type="entry name" value="AAA_16"/>
</dbReference>